<keyword evidence="3" id="KW-1185">Reference proteome</keyword>
<dbReference type="GO" id="GO:0000731">
    <property type="term" value="P:DNA synthesis involved in DNA repair"/>
    <property type="evidence" value="ECO:0007669"/>
    <property type="project" value="InterPro"/>
</dbReference>
<evidence type="ECO:0008006" key="4">
    <source>
        <dbReference type="Google" id="ProtNLM"/>
    </source>
</evidence>
<dbReference type="PANTHER" id="PTHR14303">
    <property type="entry name" value="DNA POLYMERASE DELTA SUBUNIT 4"/>
    <property type="match status" value="1"/>
</dbReference>
<dbReference type="PANTHER" id="PTHR14303:SF0">
    <property type="entry name" value="DNA POLYMERASE DELTA SUBUNIT 4"/>
    <property type="match status" value="1"/>
</dbReference>
<reference evidence="2 3" key="1">
    <citation type="journal article" date="2024" name="Nat. Commun.">
        <title>Phylogenomics reveals the evolutionary origins of lichenization in chlorophyte algae.</title>
        <authorList>
            <person name="Puginier C."/>
            <person name="Libourel C."/>
            <person name="Otte J."/>
            <person name="Skaloud P."/>
            <person name="Haon M."/>
            <person name="Grisel S."/>
            <person name="Petersen M."/>
            <person name="Berrin J.G."/>
            <person name="Delaux P.M."/>
            <person name="Dal Grande F."/>
            <person name="Keller J."/>
        </authorList>
    </citation>
    <scope>NUCLEOTIDE SEQUENCE [LARGE SCALE GENOMIC DNA]</scope>
    <source>
        <strain evidence="2 3">SAG 2523</strain>
    </source>
</reference>
<proteinExistence type="predicted"/>
<name>A0AAW1SPE0_9CHLO</name>
<sequence length="117" mass="13085">MSQKLSSKFPQTKTSGSRQGKPSSKRQKVSNGAVPSIPTPAKTSSVQPVQLYGEEEAQCLKQFDLTSRFGPCTGMSRTERWERADKMGLSPPLNVRDILARMESDSDLHHNVWHDRV</sequence>
<evidence type="ECO:0000256" key="1">
    <source>
        <dbReference type="SAM" id="MobiDB-lite"/>
    </source>
</evidence>
<feature type="region of interest" description="Disordered" evidence="1">
    <location>
        <begin position="1"/>
        <end position="49"/>
    </location>
</feature>
<protein>
    <recommendedName>
        <fullName evidence="4">DNA polymerase delta subunit 4</fullName>
    </recommendedName>
</protein>
<feature type="compositionally biased region" description="Polar residues" evidence="1">
    <location>
        <begin position="1"/>
        <end position="22"/>
    </location>
</feature>
<dbReference type="Proteomes" id="UP001485043">
    <property type="component" value="Unassembled WGS sequence"/>
</dbReference>
<accession>A0AAW1SPE0</accession>
<dbReference type="EMBL" id="JALJOV010001309">
    <property type="protein sequence ID" value="KAK9849956.1"/>
    <property type="molecule type" value="Genomic_DNA"/>
</dbReference>
<dbReference type="AlphaFoldDB" id="A0AAW1SPE0"/>
<evidence type="ECO:0000313" key="3">
    <source>
        <dbReference type="Proteomes" id="UP001485043"/>
    </source>
</evidence>
<dbReference type="Pfam" id="PF04081">
    <property type="entry name" value="DNA_pol_delta_4"/>
    <property type="match status" value="1"/>
</dbReference>
<comment type="caution">
    <text evidence="2">The sequence shown here is derived from an EMBL/GenBank/DDBJ whole genome shotgun (WGS) entry which is preliminary data.</text>
</comment>
<evidence type="ECO:0000313" key="2">
    <source>
        <dbReference type="EMBL" id="KAK9849956.1"/>
    </source>
</evidence>
<dbReference type="GO" id="GO:0043625">
    <property type="term" value="C:delta DNA polymerase complex"/>
    <property type="evidence" value="ECO:0007669"/>
    <property type="project" value="TreeGrafter"/>
</dbReference>
<organism evidence="2 3">
    <name type="scientific">Apatococcus fuscideae</name>
    <dbReference type="NCBI Taxonomy" id="2026836"/>
    <lineage>
        <taxon>Eukaryota</taxon>
        <taxon>Viridiplantae</taxon>
        <taxon>Chlorophyta</taxon>
        <taxon>core chlorophytes</taxon>
        <taxon>Trebouxiophyceae</taxon>
        <taxon>Chlorellales</taxon>
        <taxon>Chlorellaceae</taxon>
        <taxon>Apatococcus</taxon>
    </lineage>
</organism>
<dbReference type="GO" id="GO:0006261">
    <property type="term" value="P:DNA-templated DNA replication"/>
    <property type="evidence" value="ECO:0007669"/>
    <property type="project" value="TreeGrafter"/>
</dbReference>
<dbReference type="GO" id="GO:0003887">
    <property type="term" value="F:DNA-directed DNA polymerase activity"/>
    <property type="evidence" value="ECO:0007669"/>
    <property type="project" value="TreeGrafter"/>
</dbReference>
<dbReference type="InterPro" id="IPR007218">
    <property type="entry name" value="DNA_pol_delta_4"/>
</dbReference>
<gene>
    <name evidence="2" type="ORF">WJX84_005350</name>
</gene>